<dbReference type="GO" id="GO:0006083">
    <property type="term" value="P:acetate metabolic process"/>
    <property type="evidence" value="ECO:0007669"/>
    <property type="project" value="InterPro"/>
</dbReference>
<dbReference type="STRING" id="7222.B4JS88"/>
<dbReference type="PhylomeDB" id="B4JS88"/>
<dbReference type="Pfam" id="PF13336">
    <property type="entry name" value="AcetylCoA_hyd_C"/>
    <property type="match status" value="1"/>
</dbReference>
<evidence type="ECO:0000259" key="3">
    <source>
        <dbReference type="Pfam" id="PF02550"/>
    </source>
</evidence>
<dbReference type="FunCoup" id="B4JS88">
    <property type="interactions" value="562"/>
</dbReference>
<dbReference type="PANTHER" id="PTHR21432:SF20">
    <property type="entry name" value="ACETYL-COA HYDROLASE"/>
    <property type="match status" value="1"/>
</dbReference>
<dbReference type="eggNOG" id="KOG2828">
    <property type="taxonomic scope" value="Eukaryota"/>
</dbReference>
<feature type="domain" description="Acetyl-CoA hydrolase/transferase C-terminal" evidence="4">
    <location>
        <begin position="308"/>
        <end position="462"/>
    </location>
</feature>
<organism evidence="6">
    <name type="scientific">Drosophila grimshawi</name>
    <name type="common">Hawaiian fruit fly</name>
    <name type="synonym">Idiomyia grimshawi</name>
    <dbReference type="NCBI Taxonomy" id="7222"/>
    <lineage>
        <taxon>Eukaryota</taxon>
        <taxon>Metazoa</taxon>
        <taxon>Ecdysozoa</taxon>
        <taxon>Arthropoda</taxon>
        <taxon>Hexapoda</taxon>
        <taxon>Insecta</taxon>
        <taxon>Pterygota</taxon>
        <taxon>Neoptera</taxon>
        <taxon>Endopterygota</taxon>
        <taxon>Diptera</taxon>
        <taxon>Brachycera</taxon>
        <taxon>Muscomorpha</taxon>
        <taxon>Ephydroidea</taxon>
        <taxon>Drosophilidae</taxon>
        <taxon>Drosophila</taxon>
        <taxon>Hawaiian Drosophila</taxon>
    </lineage>
</organism>
<protein>
    <submittedName>
        <fullName evidence="5">GH22150</fullName>
    </submittedName>
</protein>
<dbReference type="GO" id="GO:0008775">
    <property type="term" value="F:acetate CoA-transferase activity"/>
    <property type="evidence" value="ECO:0007669"/>
    <property type="project" value="InterPro"/>
</dbReference>
<dbReference type="AlphaFoldDB" id="B4JS88"/>
<dbReference type="Proteomes" id="UP000001070">
    <property type="component" value="Unassembled WGS sequence"/>
</dbReference>
<keyword evidence="6" id="KW-1185">Reference proteome</keyword>
<proteinExistence type="inferred from homology"/>
<evidence type="ECO:0000256" key="1">
    <source>
        <dbReference type="ARBA" id="ARBA00009632"/>
    </source>
</evidence>
<accession>B4JS88</accession>
<dbReference type="FunFam" id="3.30.750.70:FF:000004">
    <property type="entry name" value="Acetyl-CoA hydrolase/transferase"/>
    <property type="match status" value="1"/>
</dbReference>
<evidence type="ECO:0000313" key="5">
    <source>
        <dbReference type="EMBL" id="EDV94628.1"/>
    </source>
</evidence>
<reference evidence="5 6" key="1">
    <citation type="journal article" date="2007" name="Nature">
        <title>Evolution of genes and genomes on the Drosophila phylogeny.</title>
        <authorList>
            <consortium name="Drosophila 12 Genomes Consortium"/>
            <person name="Clark A.G."/>
            <person name="Eisen M.B."/>
            <person name="Smith D.R."/>
            <person name="Bergman C.M."/>
            <person name="Oliver B."/>
            <person name="Markow T.A."/>
            <person name="Kaufman T.C."/>
            <person name="Kellis M."/>
            <person name="Gelbart W."/>
            <person name="Iyer V.N."/>
            <person name="Pollard D.A."/>
            <person name="Sackton T.B."/>
            <person name="Larracuente A.M."/>
            <person name="Singh N.D."/>
            <person name="Abad J.P."/>
            <person name="Abt D.N."/>
            <person name="Adryan B."/>
            <person name="Aguade M."/>
            <person name="Akashi H."/>
            <person name="Anderson W.W."/>
            <person name="Aquadro C.F."/>
            <person name="Ardell D.H."/>
            <person name="Arguello R."/>
            <person name="Artieri C.G."/>
            <person name="Barbash D.A."/>
            <person name="Barker D."/>
            <person name="Barsanti P."/>
            <person name="Batterham P."/>
            <person name="Batzoglou S."/>
            <person name="Begun D."/>
            <person name="Bhutkar A."/>
            <person name="Blanco E."/>
            <person name="Bosak S.A."/>
            <person name="Bradley R.K."/>
            <person name="Brand A.D."/>
            <person name="Brent M.R."/>
            <person name="Brooks A.N."/>
            <person name="Brown R.H."/>
            <person name="Butlin R.K."/>
            <person name="Caggese C."/>
            <person name="Calvi B.R."/>
            <person name="Bernardo de Carvalho A."/>
            <person name="Caspi A."/>
            <person name="Castrezana S."/>
            <person name="Celniker S.E."/>
            <person name="Chang J.L."/>
            <person name="Chapple C."/>
            <person name="Chatterji S."/>
            <person name="Chinwalla A."/>
            <person name="Civetta A."/>
            <person name="Clifton S.W."/>
            <person name="Comeron J.M."/>
            <person name="Costello J.C."/>
            <person name="Coyne J.A."/>
            <person name="Daub J."/>
            <person name="David R.G."/>
            <person name="Delcher A.L."/>
            <person name="Delehaunty K."/>
            <person name="Do C.B."/>
            <person name="Ebling H."/>
            <person name="Edwards K."/>
            <person name="Eickbush T."/>
            <person name="Evans J.D."/>
            <person name="Filipski A."/>
            <person name="Findeiss S."/>
            <person name="Freyhult E."/>
            <person name="Fulton L."/>
            <person name="Fulton R."/>
            <person name="Garcia A.C."/>
            <person name="Gardiner A."/>
            <person name="Garfield D.A."/>
            <person name="Garvin B.E."/>
            <person name="Gibson G."/>
            <person name="Gilbert D."/>
            <person name="Gnerre S."/>
            <person name="Godfrey J."/>
            <person name="Good R."/>
            <person name="Gotea V."/>
            <person name="Gravely B."/>
            <person name="Greenberg A.J."/>
            <person name="Griffiths-Jones S."/>
            <person name="Gross S."/>
            <person name="Guigo R."/>
            <person name="Gustafson E.A."/>
            <person name="Haerty W."/>
            <person name="Hahn M.W."/>
            <person name="Halligan D.L."/>
            <person name="Halpern A.L."/>
            <person name="Halter G.M."/>
            <person name="Han M.V."/>
            <person name="Heger A."/>
            <person name="Hillier L."/>
            <person name="Hinrichs A.S."/>
            <person name="Holmes I."/>
            <person name="Hoskins R.A."/>
            <person name="Hubisz M.J."/>
            <person name="Hultmark D."/>
            <person name="Huntley M.A."/>
            <person name="Jaffe D.B."/>
            <person name="Jagadeeshan S."/>
            <person name="Jeck W.R."/>
            <person name="Johnson J."/>
            <person name="Jones C.D."/>
            <person name="Jordan W.C."/>
            <person name="Karpen G.H."/>
            <person name="Kataoka E."/>
            <person name="Keightley P.D."/>
            <person name="Kheradpour P."/>
            <person name="Kirkness E.F."/>
            <person name="Koerich L.B."/>
            <person name="Kristiansen K."/>
            <person name="Kudrna D."/>
            <person name="Kulathinal R.J."/>
            <person name="Kumar S."/>
            <person name="Kwok R."/>
            <person name="Lander E."/>
            <person name="Langley C.H."/>
            <person name="Lapoint R."/>
            <person name="Lazzaro B.P."/>
            <person name="Lee S.J."/>
            <person name="Levesque L."/>
            <person name="Li R."/>
            <person name="Lin C.F."/>
            <person name="Lin M.F."/>
            <person name="Lindblad-Toh K."/>
            <person name="Llopart A."/>
            <person name="Long M."/>
            <person name="Low L."/>
            <person name="Lozovsky E."/>
            <person name="Lu J."/>
            <person name="Luo M."/>
            <person name="Machado C.A."/>
            <person name="Makalowski W."/>
            <person name="Marzo M."/>
            <person name="Matsuda M."/>
            <person name="Matzkin L."/>
            <person name="McAllister B."/>
            <person name="McBride C.S."/>
            <person name="McKernan B."/>
            <person name="McKernan K."/>
            <person name="Mendez-Lago M."/>
            <person name="Minx P."/>
            <person name="Mollenhauer M.U."/>
            <person name="Montooth K."/>
            <person name="Mount S.M."/>
            <person name="Mu X."/>
            <person name="Myers E."/>
            <person name="Negre B."/>
            <person name="Newfeld S."/>
            <person name="Nielsen R."/>
            <person name="Noor M.A."/>
            <person name="O'Grady P."/>
            <person name="Pachter L."/>
            <person name="Papaceit M."/>
            <person name="Parisi M.J."/>
            <person name="Parisi M."/>
            <person name="Parts L."/>
            <person name="Pedersen J.S."/>
            <person name="Pesole G."/>
            <person name="Phillippy A.M."/>
            <person name="Ponting C.P."/>
            <person name="Pop M."/>
            <person name="Porcelli D."/>
            <person name="Powell J.R."/>
            <person name="Prohaska S."/>
            <person name="Pruitt K."/>
            <person name="Puig M."/>
            <person name="Quesneville H."/>
            <person name="Ram K.R."/>
            <person name="Rand D."/>
            <person name="Rasmussen M.D."/>
            <person name="Reed L.K."/>
            <person name="Reenan R."/>
            <person name="Reily A."/>
            <person name="Remington K.A."/>
            <person name="Rieger T.T."/>
            <person name="Ritchie M.G."/>
            <person name="Robin C."/>
            <person name="Rogers Y.H."/>
            <person name="Rohde C."/>
            <person name="Rozas J."/>
            <person name="Rubenfield M.J."/>
            <person name="Ruiz A."/>
            <person name="Russo S."/>
            <person name="Salzberg S.L."/>
            <person name="Sanchez-Gracia A."/>
            <person name="Saranga D.J."/>
            <person name="Sato H."/>
            <person name="Schaeffer S.W."/>
            <person name="Schatz M.C."/>
            <person name="Schlenke T."/>
            <person name="Schwartz R."/>
            <person name="Segarra C."/>
            <person name="Singh R.S."/>
            <person name="Sirot L."/>
            <person name="Sirota M."/>
            <person name="Sisneros N.B."/>
            <person name="Smith C.D."/>
            <person name="Smith T.F."/>
            <person name="Spieth J."/>
            <person name="Stage D.E."/>
            <person name="Stark A."/>
            <person name="Stephan W."/>
            <person name="Strausberg R.L."/>
            <person name="Strempel S."/>
            <person name="Sturgill D."/>
            <person name="Sutton G."/>
            <person name="Sutton G.G."/>
            <person name="Tao W."/>
            <person name="Teichmann S."/>
            <person name="Tobari Y.N."/>
            <person name="Tomimura Y."/>
            <person name="Tsolas J.M."/>
            <person name="Valente V.L."/>
            <person name="Venter E."/>
            <person name="Venter J.C."/>
            <person name="Vicario S."/>
            <person name="Vieira F.G."/>
            <person name="Vilella A.J."/>
            <person name="Villasante A."/>
            <person name="Walenz B."/>
            <person name="Wang J."/>
            <person name="Wasserman M."/>
            <person name="Watts T."/>
            <person name="Wilson D."/>
            <person name="Wilson R.K."/>
            <person name="Wing R.A."/>
            <person name="Wolfner M.F."/>
            <person name="Wong A."/>
            <person name="Wong G.K."/>
            <person name="Wu C.I."/>
            <person name="Wu G."/>
            <person name="Yamamoto D."/>
            <person name="Yang H.P."/>
            <person name="Yang S.P."/>
            <person name="Yorke J.A."/>
            <person name="Yoshida K."/>
            <person name="Zdobnov E."/>
            <person name="Zhang P."/>
            <person name="Zhang Y."/>
            <person name="Zimin A.V."/>
            <person name="Baldwin J."/>
            <person name="Abdouelleil A."/>
            <person name="Abdulkadir J."/>
            <person name="Abebe A."/>
            <person name="Abera B."/>
            <person name="Abreu J."/>
            <person name="Acer S.C."/>
            <person name="Aftuck L."/>
            <person name="Alexander A."/>
            <person name="An P."/>
            <person name="Anderson E."/>
            <person name="Anderson S."/>
            <person name="Arachi H."/>
            <person name="Azer M."/>
            <person name="Bachantsang P."/>
            <person name="Barry A."/>
            <person name="Bayul T."/>
            <person name="Berlin A."/>
            <person name="Bessette D."/>
            <person name="Bloom T."/>
            <person name="Blye J."/>
            <person name="Boguslavskiy L."/>
            <person name="Bonnet C."/>
            <person name="Boukhgalter B."/>
            <person name="Bourzgui I."/>
            <person name="Brown A."/>
            <person name="Cahill P."/>
            <person name="Channer S."/>
            <person name="Cheshatsang Y."/>
            <person name="Chuda L."/>
            <person name="Citroen M."/>
            <person name="Collymore A."/>
            <person name="Cooke P."/>
            <person name="Costello M."/>
            <person name="D'Aco K."/>
            <person name="Daza R."/>
            <person name="De Haan G."/>
            <person name="DeGray S."/>
            <person name="DeMaso C."/>
            <person name="Dhargay N."/>
            <person name="Dooley K."/>
            <person name="Dooley E."/>
            <person name="Doricent M."/>
            <person name="Dorje P."/>
            <person name="Dorjee K."/>
            <person name="Dupes A."/>
            <person name="Elong R."/>
            <person name="Falk J."/>
            <person name="Farina A."/>
            <person name="Faro S."/>
            <person name="Ferguson D."/>
            <person name="Fisher S."/>
            <person name="Foley C.D."/>
            <person name="Franke A."/>
            <person name="Friedrich D."/>
            <person name="Gadbois L."/>
            <person name="Gearin G."/>
            <person name="Gearin C.R."/>
            <person name="Giannoukos G."/>
            <person name="Goode T."/>
            <person name="Graham J."/>
            <person name="Grandbois E."/>
            <person name="Grewal S."/>
            <person name="Gyaltsen K."/>
            <person name="Hafez N."/>
            <person name="Hagos B."/>
            <person name="Hall J."/>
            <person name="Henson C."/>
            <person name="Hollinger A."/>
            <person name="Honan T."/>
            <person name="Huard M.D."/>
            <person name="Hughes L."/>
            <person name="Hurhula B."/>
            <person name="Husby M.E."/>
            <person name="Kamat A."/>
            <person name="Kanga B."/>
            <person name="Kashin S."/>
            <person name="Khazanovich D."/>
            <person name="Kisner P."/>
            <person name="Lance K."/>
            <person name="Lara M."/>
            <person name="Lee W."/>
            <person name="Lennon N."/>
            <person name="Letendre F."/>
            <person name="LeVine R."/>
            <person name="Lipovsky A."/>
            <person name="Liu X."/>
            <person name="Liu J."/>
            <person name="Liu S."/>
            <person name="Lokyitsang T."/>
            <person name="Lokyitsang Y."/>
            <person name="Lubonja R."/>
            <person name="Lui A."/>
            <person name="MacDonald P."/>
            <person name="Magnisalis V."/>
            <person name="Maru K."/>
            <person name="Matthews C."/>
            <person name="McCusker W."/>
            <person name="McDonough S."/>
            <person name="Mehta T."/>
            <person name="Meldrim J."/>
            <person name="Meneus L."/>
            <person name="Mihai O."/>
            <person name="Mihalev A."/>
            <person name="Mihova T."/>
            <person name="Mittelman R."/>
            <person name="Mlenga V."/>
            <person name="Montmayeur A."/>
            <person name="Mulrain L."/>
            <person name="Navidi A."/>
            <person name="Naylor J."/>
            <person name="Negash T."/>
            <person name="Nguyen T."/>
            <person name="Nguyen N."/>
            <person name="Nicol R."/>
            <person name="Norbu C."/>
            <person name="Norbu N."/>
            <person name="Novod N."/>
            <person name="O'Neill B."/>
            <person name="Osman S."/>
            <person name="Markiewicz E."/>
            <person name="Oyono O.L."/>
            <person name="Patti C."/>
            <person name="Phunkhang P."/>
            <person name="Pierre F."/>
            <person name="Priest M."/>
            <person name="Raghuraman S."/>
            <person name="Rege F."/>
            <person name="Reyes R."/>
            <person name="Rise C."/>
            <person name="Rogov P."/>
            <person name="Ross K."/>
            <person name="Ryan E."/>
            <person name="Settipalli S."/>
            <person name="Shea T."/>
            <person name="Sherpa N."/>
            <person name="Shi L."/>
            <person name="Shih D."/>
            <person name="Sparrow T."/>
            <person name="Spaulding J."/>
            <person name="Stalker J."/>
            <person name="Stange-Thomann N."/>
            <person name="Stavropoulos S."/>
            <person name="Stone C."/>
            <person name="Strader C."/>
            <person name="Tesfaye S."/>
            <person name="Thomson T."/>
            <person name="Thoulutsang Y."/>
            <person name="Thoulutsang D."/>
            <person name="Topham K."/>
            <person name="Topping I."/>
            <person name="Tsamla T."/>
            <person name="Vassiliev H."/>
            <person name="Vo A."/>
            <person name="Wangchuk T."/>
            <person name="Wangdi T."/>
            <person name="Weiand M."/>
            <person name="Wilkinson J."/>
            <person name="Wilson A."/>
            <person name="Yadav S."/>
            <person name="Young G."/>
            <person name="Yu Q."/>
            <person name="Zembek L."/>
            <person name="Zhong D."/>
            <person name="Zimmer A."/>
            <person name="Zwirko Z."/>
            <person name="Jaffe D.B."/>
            <person name="Alvarez P."/>
            <person name="Brockman W."/>
            <person name="Butler J."/>
            <person name="Chin C."/>
            <person name="Gnerre S."/>
            <person name="Grabherr M."/>
            <person name="Kleber M."/>
            <person name="Mauceli E."/>
            <person name="MacCallum I."/>
        </authorList>
    </citation>
    <scope>NUCLEOTIDE SEQUENCE [LARGE SCALE GENOMIC DNA]</scope>
    <source>
        <strain evidence="6">Tucson 15287-2541.00</strain>
    </source>
</reference>
<comment type="similarity">
    <text evidence="1">Belongs to the acetyl-CoA hydrolase/transferase family.</text>
</comment>
<dbReference type="InterPro" id="IPR038460">
    <property type="entry name" value="AcetylCoA_hyd_C_sf"/>
</dbReference>
<dbReference type="Pfam" id="PF02550">
    <property type="entry name" value="AcetylCoA_hydro"/>
    <property type="match status" value="1"/>
</dbReference>
<gene>
    <name evidence="5" type="primary">Dgri\GH22150</name>
    <name evidence="5" type="ORF">Dgri_GH22150</name>
</gene>
<dbReference type="KEGG" id="dgr:6567493"/>
<dbReference type="Gene3D" id="3.40.1080.10">
    <property type="entry name" value="Glutaconate Coenzyme A-transferase"/>
    <property type="match status" value="1"/>
</dbReference>
<evidence type="ECO:0000256" key="2">
    <source>
        <dbReference type="ARBA" id="ARBA00022679"/>
    </source>
</evidence>
<evidence type="ECO:0000259" key="4">
    <source>
        <dbReference type="Pfam" id="PF13336"/>
    </source>
</evidence>
<dbReference type="InParanoid" id="B4JS88"/>
<dbReference type="OrthoDB" id="10250396at2759"/>
<keyword evidence="2" id="KW-0808">Transferase</keyword>
<dbReference type="Gene3D" id="3.40.1080.20">
    <property type="entry name" value="Acetyl-CoA hydrolase/transferase C-terminal domain"/>
    <property type="match status" value="1"/>
</dbReference>
<dbReference type="HOGENOM" id="CLU_030703_1_0_1"/>
<dbReference type="FunFam" id="3.40.1080.20:FF:000002">
    <property type="entry name" value="Acetyl-CoA hydrolase/transferase"/>
    <property type="match status" value="1"/>
</dbReference>
<sequence>MLVRRARSINKLLRIGSANAAASHNTYFTYVNELSHPLPREPPIVSPEEAVACIKSGDVVFAQGAAATPVTLLNTMTAHGKNNKLENVTVCHMHTEGPAEYCKPEYSDIFRSNSFFMGGNVRKAVAEGRGDNMSIFLHEIPQLFYKKIVQPDVALIHVSPPDNHGFCSLGTSVDCVRAALLNSKKIVAQINPNMPRTFGDSIIHKSHFDFAIEVNDKLPQHGTGEISAVEKKIGQLIAENLVTDGATLQMGIGSIPDAVLNALHNHKDLGIHSEMFANGVVELARKGCITNSRKTMHKGRIVGSFLIGDQPLYDFVNDNPFIEMLAIDYVNNTSIVKQQPRMTAINSCIEVDLTGQVCSDSIATRFYSGFGGQVDFIRGAAEGLDGLGVPIIAMPSTTNKGESKIVPMLKAGAGVVTSRAHVHYVVTEHGIASLFGKNMRQRMYELIQIADPKHREALEKSACERLKVMPSPN</sequence>
<dbReference type="SMR" id="B4JS88"/>
<evidence type="ECO:0000313" key="6">
    <source>
        <dbReference type="Proteomes" id="UP000001070"/>
    </source>
</evidence>
<dbReference type="Gene3D" id="3.30.750.70">
    <property type="entry name" value="4-hydroxybutyrate coenzyme like domains"/>
    <property type="match status" value="1"/>
</dbReference>
<dbReference type="InterPro" id="IPR003702">
    <property type="entry name" value="ActCoA_hydro_N"/>
</dbReference>
<feature type="domain" description="Acetyl-CoA hydrolase/transferase N-terminal" evidence="3">
    <location>
        <begin position="46"/>
        <end position="217"/>
    </location>
</feature>
<name>B4JS88_DROGR</name>
<dbReference type="InterPro" id="IPR046433">
    <property type="entry name" value="ActCoA_hydro"/>
</dbReference>
<dbReference type="OMA" id="HSEMFAG"/>
<dbReference type="PANTHER" id="PTHR21432">
    <property type="entry name" value="ACETYL-COA HYDROLASE-RELATED"/>
    <property type="match status" value="1"/>
</dbReference>
<dbReference type="SUPFAM" id="SSF100950">
    <property type="entry name" value="NagB/RpiA/CoA transferase-like"/>
    <property type="match status" value="2"/>
</dbReference>
<dbReference type="InterPro" id="IPR026888">
    <property type="entry name" value="AcetylCoA_hyd_C"/>
</dbReference>
<dbReference type="EMBL" id="CH916373">
    <property type="protein sequence ID" value="EDV94628.1"/>
    <property type="molecule type" value="Genomic_DNA"/>
</dbReference>
<dbReference type="InterPro" id="IPR037171">
    <property type="entry name" value="NagB/RpiA_transferase-like"/>
</dbReference>
<dbReference type="GO" id="GO:0005759">
    <property type="term" value="C:mitochondrial matrix"/>
    <property type="evidence" value="ECO:0007669"/>
    <property type="project" value="EnsemblMetazoa"/>
</dbReference>